<dbReference type="SUPFAM" id="SSF51905">
    <property type="entry name" value="FAD/NAD(P)-binding domain"/>
    <property type="match status" value="1"/>
</dbReference>
<dbReference type="EMBL" id="NHZO01000073">
    <property type="protein sequence ID" value="PHQ52665.1"/>
    <property type="molecule type" value="Genomic_DNA"/>
</dbReference>
<dbReference type="Pfam" id="PF01593">
    <property type="entry name" value="Amino_oxidase"/>
    <property type="match status" value="1"/>
</dbReference>
<dbReference type="RefSeq" id="WP_099198147.1">
    <property type="nucleotide sequence ID" value="NZ_NHZO01000073.1"/>
</dbReference>
<evidence type="ECO:0000256" key="1">
    <source>
        <dbReference type="ARBA" id="ARBA00037217"/>
    </source>
</evidence>
<keyword evidence="6" id="KW-1185">Reference proteome</keyword>
<comment type="caution">
    <text evidence="5">The sequence shown here is derived from an EMBL/GenBank/DDBJ whole genome shotgun (WGS) entry which is preliminary data.</text>
</comment>
<evidence type="ECO:0000313" key="6">
    <source>
        <dbReference type="Proteomes" id="UP000222531"/>
    </source>
</evidence>
<dbReference type="GO" id="GO:0016491">
    <property type="term" value="F:oxidoreductase activity"/>
    <property type="evidence" value="ECO:0007669"/>
    <property type="project" value="InterPro"/>
</dbReference>
<gene>
    <name evidence="5" type="ORF">BLA24_06055</name>
</gene>
<sequence>MNRYDAVVVGSGHNALVTAVYLARAGWSVVVLEGNDRPGGLVRTDEVTVPGFRHDVYSSAHPLFTSGPAYAELGPELAACGLTYRDSPFSIGVSMPGAESAVFSTDAAANVAEADRLAPGDGAALAALLADFAPYAGPVFALFAADLADPGPTRIVHGLMRDDGHCSTFAQRFLRTSRDLLEHRFSSPVLRGLLAPWALHLGRGPDEANSAFWTLLTLVAVTTAGMPTPEGGSEQLARALTTLTERHGGRVETGRWVERVLVRDGLATGVRTADGEVVTAARAVVASVNPDQLYLKLLAHEDGVVPPVIRQQADEYRYGRGCVQLHLALSEPPRFEDERLTRTGLVHLTRGLDALSRSVNEAARGLLPARPTIAFDTPSTADPTRCPPGAAVARLQILDVPLRLRGDAAGEIDTRAGWTDDVKNAFADRVIGLAARHTPNLPGAIVGRHVIGPDDLARFNPNCGPGDPYGGSHELAQSYLLRPLPGQPSHRTVVPNLFMVGAATWPGHGVNGASGYIVADKLLTSGARTASRTV</sequence>
<dbReference type="Gene3D" id="3.50.50.60">
    <property type="entry name" value="FAD/NAD(P)-binding domain"/>
    <property type="match status" value="2"/>
</dbReference>
<evidence type="ECO:0000256" key="2">
    <source>
        <dbReference type="ARBA" id="ARBA00038825"/>
    </source>
</evidence>
<evidence type="ECO:0000313" key="5">
    <source>
        <dbReference type="EMBL" id="PHQ52665.1"/>
    </source>
</evidence>
<dbReference type="PANTHER" id="PTHR10668">
    <property type="entry name" value="PHYTOENE DEHYDROGENASE"/>
    <property type="match status" value="1"/>
</dbReference>
<reference evidence="5 6" key="1">
    <citation type="journal article" date="2017" name="Biochemistry">
        <title>Identification of the Biosynthetic Pathway for the Antibiotic Bicyclomycin.</title>
        <authorList>
            <person name="Patteson J."/>
            <person name="Cai W."/>
            <person name="Johnson R.A."/>
            <person name="Santa Maria K."/>
            <person name="Li B."/>
        </authorList>
    </citation>
    <scope>NUCLEOTIDE SEQUENCE [LARGE SCALE GENOMIC DNA]</scope>
    <source>
        <strain evidence="5 6">ATCC 21532</strain>
    </source>
</reference>
<organism evidence="5 6">
    <name type="scientific">Streptomyces cinnamoneus</name>
    <name type="common">Streptoverticillium cinnamoneum</name>
    <dbReference type="NCBI Taxonomy" id="53446"/>
    <lineage>
        <taxon>Bacteria</taxon>
        <taxon>Bacillati</taxon>
        <taxon>Actinomycetota</taxon>
        <taxon>Actinomycetes</taxon>
        <taxon>Kitasatosporales</taxon>
        <taxon>Streptomycetaceae</taxon>
        <taxon>Streptomyces</taxon>
        <taxon>Streptomyces cinnamoneus group</taxon>
    </lineage>
</organism>
<comment type="subunit">
    <text evidence="2">Interacts with COX5B; this interaction may contribute to localize PYROXD2 to the inner face of the inner mitochondrial membrane.</text>
</comment>
<feature type="domain" description="Amine oxidase" evidence="4">
    <location>
        <begin position="16"/>
        <end position="350"/>
    </location>
</feature>
<protein>
    <recommendedName>
        <fullName evidence="3">Pyridine nucleotide-disulfide oxidoreductase domain-containing protein 2</fullName>
    </recommendedName>
</protein>
<dbReference type="AlphaFoldDB" id="A0A2G1XN36"/>
<dbReference type="PANTHER" id="PTHR10668:SF105">
    <property type="entry name" value="DEHYDROGENASE-RELATED"/>
    <property type="match status" value="1"/>
</dbReference>
<dbReference type="Proteomes" id="UP000222531">
    <property type="component" value="Unassembled WGS sequence"/>
</dbReference>
<dbReference type="OrthoDB" id="833207at2"/>
<accession>A0A2G1XN36</accession>
<evidence type="ECO:0000256" key="3">
    <source>
        <dbReference type="ARBA" id="ARBA00040298"/>
    </source>
</evidence>
<proteinExistence type="predicted"/>
<dbReference type="InterPro" id="IPR036188">
    <property type="entry name" value="FAD/NAD-bd_sf"/>
</dbReference>
<dbReference type="InterPro" id="IPR002937">
    <property type="entry name" value="Amino_oxidase"/>
</dbReference>
<comment type="function">
    <text evidence="1">Probable oxidoreductase that may play a role as regulator of mitochondrial function.</text>
</comment>
<evidence type="ECO:0000259" key="4">
    <source>
        <dbReference type="Pfam" id="PF01593"/>
    </source>
</evidence>
<name>A0A2G1XN36_STRCJ</name>